<evidence type="ECO:0000256" key="10">
    <source>
        <dbReference type="ARBA" id="ARBA00023136"/>
    </source>
</evidence>
<dbReference type="SUPFAM" id="SSF52540">
    <property type="entry name" value="P-loop containing nucleoside triphosphate hydrolases"/>
    <property type="match status" value="1"/>
</dbReference>
<dbReference type="SMART" id="SM00382">
    <property type="entry name" value="AAA"/>
    <property type="match status" value="1"/>
</dbReference>
<comment type="similarity">
    <text evidence="2">Belongs to the AAA ATPase family. BCS1 subfamily.</text>
</comment>
<evidence type="ECO:0000256" key="8">
    <source>
        <dbReference type="ARBA" id="ARBA00022989"/>
    </source>
</evidence>
<keyword evidence="4 12" id="KW-0547">Nucleotide-binding</keyword>
<dbReference type="Proteomes" id="UP000319257">
    <property type="component" value="Unassembled WGS sequence"/>
</dbReference>
<gene>
    <name evidence="16" type="ORF">E0L32_001997</name>
    <name evidence="17" type="ORF">E0L32_002136</name>
</gene>
<dbReference type="SMART" id="SM01024">
    <property type="entry name" value="BCS1_N"/>
    <property type="match status" value="1"/>
</dbReference>
<evidence type="ECO:0000256" key="3">
    <source>
        <dbReference type="ARBA" id="ARBA00022692"/>
    </source>
</evidence>
<dbReference type="InParanoid" id="A0A507AME7"/>
<evidence type="ECO:0000256" key="7">
    <source>
        <dbReference type="ARBA" id="ARBA00022840"/>
    </source>
</evidence>
<evidence type="ECO:0000259" key="14">
    <source>
        <dbReference type="SMART" id="SM00382"/>
    </source>
</evidence>
<sequence>MTTSGLRNRDHGLTLTTTTTTTTTTTKNNNSNTTDFAPRAMPSPGIANLLPQLNGTPILGEEARSSIQDILKRIIPGWAAIDAFYSSWLNLDLTTLAAVLTVFGTVGSAVRDLRDVSLKLYWWITTFFTASISINGNDRLNREVINWLGANVLTRQGTRILTASSETINNDSWSWRYRPVERTDYHHEKRLPVTYLPTFGTTWFIHKYRLFMVKRIPKTSAYRADMPEEFASAPRGDEPLVIMCLGRSVDPIKGFLDTCRSFADAQRESFTTVRAARSEYNMECWDTTILRPIRPIETVHFDEKLKAELVSDIRSYLDVSTRKFYNARGIPYRRGYLLHGPPGTGKTSLSLALAGHFGLDLYILHIPSVREDREVEKLFTALPPQCLILLEDIDAVGMKRRALKDADEADDSDSDGDDDDVAERLTHCRCTLSGLLNILDGVAAQEGRIVLMTSNVADSLDPALVRPGRIDRIIYLGEISRESARLMFLRMYDGEEDGVSVVRDKSGAELAALASEFAAGIAERYFTPAQVQGFLLRYRGDAVGAAREVRRWAEEEGRVMEEARAKSRRVAEARARRKERRKERRRARKAEDAERALALAERRKRKGAGAGGGDNEEANEEAEGEEEGQGEINGTKECKVNGEKKGEAENGEMTGREEEKKESGEKENGDKSEAVEAKENGET</sequence>
<evidence type="ECO:0000256" key="2">
    <source>
        <dbReference type="ARBA" id="ARBA00007448"/>
    </source>
</evidence>
<feature type="domain" description="BCS1 N-terminal" evidence="15">
    <location>
        <begin position="104"/>
        <end position="299"/>
    </location>
</feature>
<keyword evidence="9" id="KW-0496">Mitochondrion</keyword>
<evidence type="ECO:0000256" key="5">
    <source>
        <dbReference type="ARBA" id="ARBA00022792"/>
    </source>
</evidence>
<dbReference type="PANTHER" id="PTHR23070">
    <property type="entry name" value="BCS1 AAA-TYPE ATPASE"/>
    <property type="match status" value="1"/>
</dbReference>
<feature type="region of interest" description="Disordered" evidence="13">
    <location>
        <begin position="557"/>
        <end position="683"/>
    </location>
</feature>
<keyword evidence="6" id="KW-0378">Hydrolase</keyword>
<keyword evidence="18" id="KW-1185">Reference proteome</keyword>
<accession>A0A507AME7</accession>
<reference evidence="16 18" key="1">
    <citation type="submission" date="2019-06" db="EMBL/GenBank/DDBJ databases">
        <title>Draft genome sequence of the filamentous fungus Phialemoniopsis curvata isolated from diesel fuel.</title>
        <authorList>
            <person name="Varaljay V.A."/>
            <person name="Lyon W.J."/>
            <person name="Crouch A.L."/>
            <person name="Drake C.E."/>
            <person name="Hollomon J.M."/>
            <person name="Nadeau L.J."/>
            <person name="Nunn H.S."/>
            <person name="Stevenson B.S."/>
            <person name="Bojanowski C.L."/>
            <person name="Crookes-Goodson W.J."/>
        </authorList>
    </citation>
    <scope>NUCLEOTIDE SEQUENCE [LARGE SCALE GENOMIC DNA]</scope>
    <source>
        <strain evidence="16 18">D216</strain>
    </source>
</reference>
<comment type="caution">
    <text evidence="16">The sequence shown here is derived from an EMBL/GenBank/DDBJ whole genome shotgun (WGS) entry which is preliminary data.</text>
</comment>
<comment type="catalytic activity">
    <reaction evidence="11">
        <text>ATP + H2O = ADP + phosphate + H(+)</text>
        <dbReference type="Rhea" id="RHEA:13065"/>
        <dbReference type="ChEBI" id="CHEBI:15377"/>
        <dbReference type="ChEBI" id="CHEBI:15378"/>
        <dbReference type="ChEBI" id="CHEBI:30616"/>
        <dbReference type="ChEBI" id="CHEBI:43474"/>
        <dbReference type="ChEBI" id="CHEBI:456216"/>
    </reaction>
    <physiologicalReaction direction="left-to-right" evidence="11">
        <dbReference type="Rhea" id="RHEA:13066"/>
    </physiologicalReaction>
</comment>
<evidence type="ECO:0000313" key="16">
    <source>
        <dbReference type="EMBL" id="TPX07394.1"/>
    </source>
</evidence>
<dbReference type="InterPro" id="IPR050747">
    <property type="entry name" value="Mitochondrial_chaperone_BCS1"/>
</dbReference>
<evidence type="ECO:0000256" key="1">
    <source>
        <dbReference type="ARBA" id="ARBA00004434"/>
    </source>
</evidence>
<dbReference type="GO" id="GO:0016887">
    <property type="term" value="F:ATP hydrolysis activity"/>
    <property type="evidence" value="ECO:0007669"/>
    <property type="project" value="InterPro"/>
</dbReference>
<keyword evidence="3" id="KW-0812">Transmembrane</keyword>
<dbReference type="Pfam" id="PF00004">
    <property type="entry name" value="AAA"/>
    <property type="match status" value="1"/>
</dbReference>
<feature type="domain" description="AAA+ ATPase" evidence="14">
    <location>
        <begin position="332"/>
        <end position="480"/>
    </location>
</feature>
<keyword evidence="8" id="KW-1133">Transmembrane helix</keyword>
<proteinExistence type="inferred from homology"/>
<organism evidence="16 18">
    <name type="scientific">Thyridium curvatum</name>
    <dbReference type="NCBI Taxonomy" id="1093900"/>
    <lineage>
        <taxon>Eukaryota</taxon>
        <taxon>Fungi</taxon>
        <taxon>Dikarya</taxon>
        <taxon>Ascomycota</taxon>
        <taxon>Pezizomycotina</taxon>
        <taxon>Sordariomycetes</taxon>
        <taxon>Sordariomycetidae</taxon>
        <taxon>Thyridiales</taxon>
        <taxon>Thyridiaceae</taxon>
        <taxon>Thyridium</taxon>
    </lineage>
</organism>
<dbReference type="PROSITE" id="PS00674">
    <property type="entry name" value="AAA"/>
    <property type="match status" value="1"/>
</dbReference>
<feature type="compositionally biased region" description="Basic and acidic residues" evidence="13">
    <location>
        <begin position="634"/>
        <end position="683"/>
    </location>
</feature>
<evidence type="ECO:0000256" key="12">
    <source>
        <dbReference type="RuleBase" id="RU003651"/>
    </source>
</evidence>
<dbReference type="InterPro" id="IPR027417">
    <property type="entry name" value="P-loop_NTPase"/>
</dbReference>
<feature type="compositionally biased region" description="Basic residues" evidence="13">
    <location>
        <begin position="575"/>
        <end position="588"/>
    </location>
</feature>
<keyword evidence="7 12" id="KW-0067">ATP-binding</keyword>
<dbReference type="AlphaFoldDB" id="A0A507AME7"/>
<keyword evidence="5" id="KW-0999">Mitochondrion inner membrane</keyword>
<evidence type="ECO:0000313" key="17">
    <source>
        <dbReference type="EMBL" id="TPX07533.1"/>
    </source>
</evidence>
<feature type="compositionally biased region" description="Acidic residues" evidence="13">
    <location>
        <begin position="614"/>
        <end position="629"/>
    </location>
</feature>
<comment type="subcellular location">
    <subcellularLocation>
        <location evidence="1">Mitochondrion inner membrane</location>
        <topology evidence="1">Single-pass membrane protein</topology>
    </subcellularLocation>
</comment>
<evidence type="ECO:0000256" key="9">
    <source>
        <dbReference type="ARBA" id="ARBA00023128"/>
    </source>
</evidence>
<dbReference type="RefSeq" id="XP_030989105.1">
    <property type="nucleotide sequence ID" value="XM_031136139.1"/>
</dbReference>
<dbReference type="InterPro" id="IPR003959">
    <property type="entry name" value="ATPase_AAA_core"/>
</dbReference>
<protein>
    <submittedName>
        <fullName evidence="16">Uncharacterized protein</fullName>
    </submittedName>
</protein>
<dbReference type="Gene3D" id="3.40.50.300">
    <property type="entry name" value="P-loop containing nucleotide triphosphate hydrolases"/>
    <property type="match status" value="1"/>
</dbReference>
<dbReference type="EMBL" id="SKBQ01000008">
    <property type="protein sequence ID" value="TPX07533.1"/>
    <property type="molecule type" value="Genomic_DNA"/>
</dbReference>
<dbReference type="Pfam" id="PF08740">
    <property type="entry name" value="BCS1_N"/>
    <property type="match status" value="1"/>
</dbReference>
<dbReference type="STRING" id="1093900.A0A507AME7"/>
<dbReference type="InterPro" id="IPR057495">
    <property type="entry name" value="AAA_lid_BCS1"/>
</dbReference>
<feature type="compositionally biased region" description="Basic and acidic residues" evidence="13">
    <location>
        <begin position="557"/>
        <end position="574"/>
    </location>
</feature>
<evidence type="ECO:0000259" key="15">
    <source>
        <dbReference type="SMART" id="SM01024"/>
    </source>
</evidence>
<dbReference type="GO" id="GO:0005743">
    <property type="term" value="C:mitochondrial inner membrane"/>
    <property type="evidence" value="ECO:0007669"/>
    <property type="project" value="UniProtKB-SubCell"/>
</dbReference>
<evidence type="ECO:0000313" key="18">
    <source>
        <dbReference type="Proteomes" id="UP000319257"/>
    </source>
</evidence>
<dbReference type="Pfam" id="PF25426">
    <property type="entry name" value="AAA_lid_BCS1"/>
    <property type="match status" value="1"/>
</dbReference>
<dbReference type="InterPro" id="IPR014851">
    <property type="entry name" value="BCS1_N"/>
</dbReference>
<keyword evidence="10" id="KW-0472">Membrane</keyword>
<evidence type="ECO:0000256" key="6">
    <source>
        <dbReference type="ARBA" id="ARBA00022801"/>
    </source>
</evidence>
<name>A0A507AME7_9PEZI</name>
<dbReference type="InterPro" id="IPR003960">
    <property type="entry name" value="ATPase_AAA_CS"/>
</dbReference>
<dbReference type="EMBL" id="SKBQ01000008">
    <property type="protein sequence ID" value="TPX07394.1"/>
    <property type="molecule type" value="Genomic_DNA"/>
</dbReference>
<evidence type="ECO:0000256" key="4">
    <source>
        <dbReference type="ARBA" id="ARBA00022741"/>
    </source>
</evidence>
<dbReference type="GeneID" id="41969444"/>
<dbReference type="InterPro" id="IPR003593">
    <property type="entry name" value="AAA+_ATPase"/>
</dbReference>
<dbReference type="OrthoDB" id="10251412at2759"/>
<evidence type="ECO:0000256" key="11">
    <source>
        <dbReference type="ARBA" id="ARBA00048778"/>
    </source>
</evidence>
<evidence type="ECO:0000256" key="13">
    <source>
        <dbReference type="SAM" id="MobiDB-lite"/>
    </source>
</evidence>
<dbReference type="GO" id="GO:0005524">
    <property type="term" value="F:ATP binding"/>
    <property type="evidence" value="ECO:0007669"/>
    <property type="project" value="UniProtKB-KW"/>
</dbReference>